<dbReference type="InterPro" id="IPR056884">
    <property type="entry name" value="NPHP3-like_N"/>
</dbReference>
<organism evidence="4 5">
    <name type="scientific">Aspergillus sclerotialis</name>
    <dbReference type="NCBI Taxonomy" id="2070753"/>
    <lineage>
        <taxon>Eukaryota</taxon>
        <taxon>Fungi</taxon>
        <taxon>Dikarya</taxon>
        <taxon>Ascomycota</taxon>
        <taxon>Pezizomycotina</taxon>
        <taxon>Eurotiomycetes</taxon>
        <taxon>Eurotiomycetidae</taxon>
        <taxon>Eurotiales</taxon>
        <taxon>Aspergillaceae</taxon>
        <taxon>Aspergillus</taxon>
        <taxon>Aspergillus subgen. Polypaecilum</taxon>
    </lineage>
</organism>
<comment type="caution">
    <text evidence="4">The sequence shown here is derived from an EMBL/GenBank/DDBJ whole genome shotgun (WGS) entry which is preliminary data.</text>
</comment>
<evidence type="ECO:0000256" key="1">
    <source>
        <dbReference type="ARBA" id="ARBA00022737"/>
    </source>
</evidence>
<name>A0A3A2Z4S4_9EURO</name>
<feature type="domain" description="Nephrocystin 3-like N-terminal" evidence="3">
    <location>
        <begin position="282"/>
        <end position="333"/>
    </location>
</feature>
<gene>
    <name evidence="4" type="ORF">PHISCL_09766</name>
</gene>
<dbReference type="Pfam" id="PF24883">
    <property type="entry name" value="NPHP3_N"/>
    <property type="match status" value="1"/>
</dbReference>
<dbReference type="PANTHER" id="PTHR10039">
    <property type="entry name" value="AMELOGENIN"/>
    <property type="match status" value="1"/>
</dbReference>
<feature type="domain" description="Fungal STAND N-terminal Goodbye" evidence="2">
    <location>
        <begin position="31"/>
        <end position="133"/>
    </location>
</feature>
<evidence type="ECO:0000259" key="2">
    <source>
        <dbReference type="Pfam" id="PF17109"/>
    </source>
</evidence>
<evidence type="ECO:0000259" key="3">
    <source>
        <dbReference type="Pfam" id="PF24883"/>
    </source>
</evidence>
<dbReference type="AlphaFoldDB" id="A0A3A2Z4S4"/>
<dbReference type="Proteomes" id="UP000266188">
    <property type="component" value="Unassembled WGS sequence"/>
</dbReference>
<dbReference type="InterPro" id="IPR031350">
    <property type="entry name" value="Goodbye_dom"/>
</dbReference>
<keyword evidence="1" id="KW-0677">Repeat</keyword>
<dbReference type="PANTHER" id="PTHR10039:SF17">
    <property type="entry name" value="FUNGAL STAND N-TERMINAL GOODBYE DOMAIN-CONTAINING PROTEIN-RELATED"/>
    <property type="match status" value="1"/>
</dbReference>
<dbReference type="Pfam" id="PF17109">
    <property type="entry name" value="Goodbye"/>
    <property type="match status" value="1"/>
</dbReference>
<reference evidence="5" key="1">
    <citation type="submission" date="2017-02" db="EMBL/GenBank/DDBJ databases">
        <authorList>
            <person name="Tafer H."/>
            <person name="Lopandic K."/>
        </authorList>
    </citation>
    <scope>NUCLEOTIDE SEQUENCE [LARGE SCALE GENOMIC DNA]</scope>
    <source>
        <strain evidence="5">CBS 366.77</strain>
    </source>
</reference>
<keyword evidence="5" id="KW-1185">Reference proteome</keyword>
<evidence type="ECO:0000313" key="5">
    <source>
        <dbReference type="Proteomes" id="UP000266188"/>
    </source>
</evidence>
<dbReference type="EMBL" id="MVGC01000678">
    <property type="protein sequence ID" value="RJE17896.1"/>
    <property type="molecule type" value="Genomic_DNA"/>
</dbReference>
<evidence type="ECO:0000313" key="4">
    <source>
        <dbReference type="EMBL" id="RJE17896.1"/>
    </source>
</evidence>
<dbReference type="OrthoDB" id="2913095at2759"/>
<proteinExistence type="predicted"/>
<accession>A0A3A2Z4S4</accession>
<sequence>MPVLSPNINPSAPQGLDAIQSRVRQLASGDSKKIKPNLGIDGVLSQLDRTQRSRESTSKYPKIRATFNNALQLIQSVGEIVAGGASEIFGPSELCFNAVNFVIQAWQSYEGIFESLATLLDKCSEYLSRLGYYVRGGMDAKLTKVACQHLQLLVEICGHAIKLRKKTKRLFLNDSGIDRLLQMMDSLIDKEGRLVTAQTFEFASEAATNSRENFLINNRIDNKIDVLMKKKTDQWKEKEMRRRDIILRTLAFDDDKMDSAKEEPDPYWLTVYHNYRNLAIPGTGQWIFDDPKFSAWETGPKGTPPILAIEEAEGSGKSFLTSVIIRRLRMHGSAESSGSRNLKFEDFDPHEITTQLLLENPGLSTIGATIFIVIEGFEDAIGDAVIHFLQKVSTLPPDQDMRVLLTGEPRGIAQLNNENIAFETIQISSKNRFDVEKYIESKMNKIEALKDTTRLGVSELRNKICNTLCDQTAGDYFKMDTILRQIRNLDYVHDIDNVLEGAGRERSQHILGEIEQLNNTRTSKEIAEINEIILWILYGRQWLDPKRMTAVLYVKSGELSLLSLEAKFQMKYLLFEVDSDGIVDFRSSEIAGLIPERQESYKDALCPESTKKIQYSEVAMIKHFLGTVCPPDIYAKFGFDEFFERKLSRKSDYICRDDKDTAEAKLAVTCLRILTEERDKRHERLRPYAMNNFLWHLSAVDLALVDREWKSAVGLQLLKLFTDEASIDTLLWTPDHGDAAAFGHRVHSTWIESDYAVNEILRWFRDSAVVSQIFDKSSRAWISSLTSDLDPGEHLLKPSAKRLAAHWLREPSPVALARHAFFFILGLLHKVDHRLAE</sequence>
<protein>
    <submittedName>
        <fullName evidence="4">Uncharacterized protein</fullName>
    </submittedName>
</protein>